<protein>
    <submittedName>
        <fullName evidence="2">Uncharacterized protein</fullName>
    </submittedName>
</protein>
<dbReference type="Proteomes" id="UP000663870">
    <property type="component" value="Unassembled WGS sequence"/>
</dbReference>
<dbReference type="Proteomes" id="UP000663854">
    <property type="component" value="Unassembled WGS sequence"/>
</dbReference>
<dbReference type="AlphaFoldDB" id="A0A815N3J6"/>
<dbReference type="EMBL" id="CAJNOH010001091">
    <property type="protein sequence ID" value="CAF1174800.1"/>
    <property type="molecule type" value="Genomic_DNA"/>
</dbReference>
<dbReference type="EMBL" id="CAJNOL010001873">
    <property type="protein sequence ID" value="CAF1431533.1"/>
    <property type="molecule type" value="Genomic_DNA"/>
</dbReference>
<comment type="caution">
    <text evidence="2">The sequence shown here is derived from an EMBL/GenBank/DDBJ whole genome shotgun (WGS) entry which is preliminary data.</text>
</comment>
<gene>
    <name evidence="2" type="ORF">JXQ802_LOCUS36465</name>
    <name evidence="1" type="ORF">PYM288_LOCUS23473</name>
</gene>
<organism evidence="2 3">
    <name type="scientific">Rotaria sordida</name>
    <dbReference type="NCBI Taxonomy" id="392033"/>
    <lineage>
        <taxon>Eukaryota</taxon>
        <taxon>Metazoa</taxon>
        <taxon>Spiralia</taxon>
        <taxon>Gnathifera</taxon>
        <taxon>Rotifera</taxon>
        <taxon>Eurotatoria</taxon>
        <taxon>Bdelloidea</taxon>
        <taxon>Philodinida</taxon>
        <taxon>Philodinidae</taxon>
        <taxon>Rotaria</taxon>
    </lineage>
</organism>
<evidence type="ECO:0000313" key="2">
    <source>
        <dbReference type="EMBL" id="CAF1431533.1"/>
    </source>
</evidence>
<evidence type="ECO:0000313" key="3">
    <source>
        <dbReference type="Proteomes" id="UP000663870"/>
    </source>
</evidence>
<sequence>MLTFDNTHFPERPLKHHSTTLIDEGIASLTDEIPALQSIVTNHNTNNSTSNFDDVTNVLRKVLFQNLIKNPKTLQGEKDDVTKWLEDLGHLFDVAYIPDTNKLDIISYLLRGEVLQW</sequence>
<accession>A0A815N3J6</accession>
<reference evidence="2" key="1">
    <citation type="submission" date="2021-02" db="EMBL/GenBank/DDBJ databases">
        <authorList>
            <person name="Nowell W R."/>
        </authorList>
    </citation>
    <scope>NUCLEOTIDE SEQUENCE</scope>
</reference>
<name>A0A815N3J6_9BILA</name>
<keyword evidence="3" id="KW-1185">Reference proteome</keyword>
<evidence type="ECO:0000313" key="1">
    <source>
        <dbReference type="EMBL" id="CAF1174800.1"/>
    </source>
</evidence>
<proteinExistence type="predicted"/>